<keyword evidence="1" id="KW-0812">Transmembrane</keyword>
<proteinExistence type="predicted"/>
<dbReference type="RefSeq" id="WP_340331856.1">
    <property type="nucleotide sequence ID" value="NZ_JAZHOF010000010.1"/>
</dbReference>
<reference evidence="2 3" key="1">
    <citation type="submission" date="2024-02" db="EMBL/GenBank/DDBJ databases">
        <title>Genome analysis and characterization of Microbaculum marinisediminis sp. nov., isolated from marine sediment.</title>
        <authorList>
            <person name="Du Z.-J."/>
            <person name="Ye Y.-Q."/>
            <person name="Zhang Z.-R."/>
            <person name="Yuan S.-M."/>
            <person name="Zhang X.-Y."/>
        </authorList>
    </citation>
    <scope>NUCLEOTIDE SEQUENCE [LARGE SCALE GENOMIC DNA]</scope>
    <source>
        <strain evidence="2 3">SDUM1044001</strain>
    </source>
</reference>
<dbReference type="AlphaFoldDB" id="A0AAW9RYX4"/>
<sequence length="171" mass="19260">MQLLLKRSQGTTAILARPVFRLYARVEFEDDEEAIVKRYRFESAKLIVAIQPGLLRRSALVAAAVFVTCFILLARTSWQLAGLLGVVGGGAAGWLYFDRARETIFVKDLIHGRYFECKSIIELARKEAWLGLITSFLRQVMESAKHWDGTEAVPIDALSKQEAKYVVIRGL</sequence>
<dbReference type="EMBL" id="JAZHOF010000010">
    <property type="protein sequence ID" value="MEJ8574155.1"/>
    <property type="molecule type" value="Genomic_DNA"/>
</dbReference>
<evidence type="ECO:0000313" key="2">
    <source>
        <dbReference type="EMBL" id="MEJ8574155.1"/>
    </source>
</evidence>
<evidence type="ECO:0000256" key="1">
    <source>
        <dbReference type="SAM" id="Phobius"/>
    </source>
</evidence>
<gene>
    <name evidence="2" type="ORF">V3328_21905</name>
</gene>
<keyword evidence="1" id="KW-0472">Membrane</keyword>
<feature type="transmembrane region" description="Helical" evidence="1">
    <location>
        <begin position="54"/>
        <end position="74"/>
    </location>
</feature>
<comment type="caution">
    <text evidence="2">The sequence shown here is derived from an EMBL/GenBank/DDBJ whole genome shotgun (WGS) entry which is preliminary data.</text>
</comment>
<keyword evidence="3" id="KW-1185">Reference proteome</keyword>
<protein>
    <submittedName>
        <fullName evidence="2">Uncharacterized protein</fullName>
    </submittedName>
</protein>
<keyword evidence="1" id="KW-1133">Transmembrane helix</keyword>
<feature type="transmembrane region" description="Helical" evidence="1">
    <location>
        <begin position="80"/>
        <end position="97"/>
    </location>
</feature>
<dbReference type="Proteomes" id="UP001378188">
    <property type="component" value="Unassembled WGS sequence"/>
</dbReference>
<organism evidence="2 3">
    <name type="scientific">Microbaculum marinum</name>
    <dbReference type="NCBI Taxonomy" id="1764581"/>
    <lineage>
        <taxon>Bacteria</taxon>
        <taxon>Pseudomonadati</taxon>
        <taxon>Pseudomonadota</taxon>
        <taxon>Alphaproteobacteria</taxon>
        <taxon>Hyphomicrobiales</taxon>
        <taxon>Tepidamorphaceae</taxon>
        <taxon>Microbaculum</taxon>
    </lineage>
</organism>
<name>A0AAW9RYX4_9HYPH</name>
<evidence type="ECO:0000313" key="3">
    <source>
        <dbReference type="Proteomes" id="UP001378188"/>
    </source>
</evidence>
<accession>A0AAW9RYX4</accession>